<dbReference type="GeneID" id="4393617"/>
<dbReference type="HOGENOM" id="CLU_2687607_0_0_1"/>
<evidence type="ECO:0000256" key="1">
    <source>
        <dbReference type="SAM" id="MobiDB-lite"/>
    </source>
</evidence>
<accession>Q2GWX5</accession>
<protein>
    <submittedName>
        <fullName evidence="2">Uncharacterized protein</fullName>
    </submittedName>
</protein>
<dbReference type="AlphaFoldDB" id="Q2GWX5"/>
<dbReference type="InParanoid" id="Q2GWX5"/>
<sequence>MSRSNSAKTAGLWAREPDNSPELSTRSPATECREPKLKKAVEDGMACIETPYDAKEPQEGPRCFAECQRPHLRG</sequence>
<keyword evidence="3" id="KW-1185">Reference proteome</keyword>
<evidence type="ECO:0000313" key="3">
    <source>
        <dbReference type="Proteomes" id="UP000001056"/>
    </source>
</evidence>
<dbReference type="Proteomes" id="UP000001056">
    <property type="component" value="Unassembled WGS sequence"/>
</dbReference>
<evidence type="ECO:0000313" key="2">
    <source>
        <dbReference type="EMBL" id="EAQ86276.1"/>
    </source>
</evidence>
<proteinExistence type="predicted"/>
<reference evidence="3" key="1">
    <citation type="journal article" date="2015" name="Genome Announc.">
        <title>Draft genome sequence of the cellulolytic fungus Chaetomium globosum.</title>
        <authorList>
            <person name="Cuomo C.A."/>
            <person name="Untereiner W.A."/>
            <person name="Ma L.-J."/>
            <person name="Grabherr M."/>
            <person name="Birren B.W."/>
        </authorList>
    </citation>
    <scope>NUCLEOTIDE SEQUENCE [LARGE SCALE GENOMIC DNA]</scope>
    <source>
        <strain evidence="3">ATCC 6205 / CBS 148.51 / DSM 1962 / NBRC 6347 / NRRL 1970</strain>
    </source>
</reference>
<dbReference type="VEuPathDB" id="FungiDB:CHGG_07529"/>
<name>Q2GWX5_CHAGB</name>
<organism evidence="2 3">
    <name type="scientific">Chaetomium globosum (strain ATCC 6205 / CBS 148.51 / DSM 1962 / NBRC 6347 / NRRL 1970)</name>
    <name type="common">Soil fungus</name>
    <dbReference type="NCBI Taxonomy" id="306901"/>
    <lineage>
        <taxon>Eukaryota</taxon>
        <taxon>Fungi</taxon>
        <taxon>Dikarya</taxon>
        <taxon>Ascomycota</taxon>
        <taxon>Pezizomycotina</taxon>
        <taxon>Sordariomycetes</taxon>
        <taxon>Sordariomycetidae</taxon>
        <taxon>Sordariales</taxon>
        <taxon>Chaetomiaceae</taxon>
        <taxon>Chaetomium</taxon>
    </lineage>
</organism>
<gene>
    <name evidence="2" type="ORF">CHGG_07529</name>
</gene>
<dbReference type="RefSeq" id="XP_001225185.1">
    <property type="nucleotide sequence ID" value="XM_001225184.1"/>
</dbReference>
<feature type="region of interest" description="Disordered" evidence="1">
    <location>
        <begin position="1"/>
        <end position="36"/>
    </location>
</feature>
<dbReference type="EMBL" id="CH408033">
    <property type="protein sequence ID" value="EAQ86276.1"/>
    <property type="molecule type" value="Genomic_DNA"/>
</dbReference>